<evidence type="ECO:0008006" key="3">
    <source>
        <dbReference type="Google" id="ProtNLM"/>
    </source>
</evidence>
<organism evidence="1 2">
    <name type="scientific">Plantactinospora mayteni</name>
    <dbReference type="NCBI Taxonomy" id="566021"/>
    <lineage>
        <taxon>Bacteria</taxon>
        <taxon>Bacillati</taxon>
        <taxon>Actinomycetota</taxon>
        <taxon>Actinomycetes</taxon>
        <taxon>Micromonosporales</taxon>
        <taxon>Micromonosporaceae</taxon>
        <taxon>Plantactinospora</taxon>
    </lineage>
</organism>
<name>A0ABQ4F086_9ACTN</name>
<dbReference type="SUPFAM" id="SSF140453">
    <property type="entry name" value="EsxAB dimer-like"/>
    <property type="match status" value="1"/>
</dbReference>
<dbReference type="InterPro" id="IPR036689">
    <property type="entry name" value="ESAT-6-like_sf"/>
</dbReference>
<evidence type="ECO:0000313" key="1">
    <source>
        <dbReference type="EMBL" id="GIH00338.1"/>
    </source>
</evidence>
<dbReference type="RefSeq" id="WP_203861660.1">
    <property type="nucleotide sequence ID" value="NZ_BAAAZQ010000022.1"/>
</dbReference>
<keyword evidence="2" id="KW-1185">Reference proteome</keyword>
<gene>
    <name evidence="1" type="ORF">Pma05_69100</name>
</gene>
<protein>
    <recommendedName>
        <fullName evidence="3">ESAT-6-like protein</fullName>
    </recommendedName>
</protein>
<reference evidence="1 2" key="1">
    <citation type="submission" date="2021-01" db="EMBL/GenBank/DDBJ databases">
        <title>Whole genome shotgun sequence of Plantactinospora mayteni NBRC 109088.</title>
        <authorList>
            <person name="Komaki H."/>
            <person name="Tamura T."/>
        </authorList>
    </citation>
    <scope>NUCLEOTIDE SEQUENCE [LARGE SCALE GENOMIC DNA]</scope>
    <source>
        <strain evidence="1 2">NBRC 109088</strain>
    </source>
</reference>
<comment type="caution">
    <text evidence="1">The sequence shown here is derived from an EMBL/GenBank/DDBJ whole genome shotgun (WGS) entry which is preliminary data.</text>
</comment>
<proteinExistence type="predicted"/>
<dbReference type="Pfam" id="PF06013">
    <property type="entry name" value="WXG100"/>
    <property type="match status" value="1"/>
</dbReference>
<dbReference type="InterPro" id="IPR010310">
    <property type="entry name" value="T7SS_ESAT-6-like"/>
</dbReference>
<sequence length="98" mass="11036">MQIRMVGATMTTGAAAYGQAMENMNQRLTSIEKHIEELMTTWRGSSVQEYEMLRAEWRDAARVLMEMGGQIQGKISGSHALMSDAESELVTMMRAHHM</sequence>
<evidence type="ECO:0000313" key="2">
    <source>
        <dbReference type="Proteomes" id="UP000621500"/>
    </source>
</evidence>
<dbReference type="Gene3D" id="1.10.287.1060">
    <property type="entry name" value="ESAT-6-like"/>
    <property type="match status" value="1"/>
</dbReference>
<dbReference type="EMBL" id="BONX01000052">
    <property type="protein sequence ID" value="GIH00338.1"/>
    <property type="molecule type" value="Genomic_DNA"/>
</dbReference>
<dbReference type="Proteomes" id="UP000621500">
    <property type="component" value="Unassembled WGS sequence"/>
</dbReference>
<accession>A0ABQ4F086</accession>